<dbReference type="Gene3D" id="3.40.50.300">
    <property type="entry name" value="P-loop containing nucleotide triphosphate hydrolases"/>
    <property type="match status" value="1"/>
</dbReference>
<organism evidence="5 6">
    <name type="scientific">Roseicella frigidaeris</name>
    <dbReference type="NCBI Taxonomy" id="2230885"/>
    <lineage>
        <taxon>Bacteria</taxon>
        <taxon>Pseudomonadati</taxon>
        <taxon>Pseudomonadota</taxon>
        <taxon>Alphaproteobacteria</taxon>
        <taxon>Acetobacterales</taxon>
        <taxon>Roseomonadaceae</taxon>
        <taxon>Roseicella</taxon>
    </lineage>
</organism>
<dbReference type="InterPro" id="IPR003593">
    <property type="entry name" value="AAA+_ATPase"/>
</dbReference>
<reference evidence="6" key="1">
    <citation type="submission" date="2018-06" db="EMBL/GenBank/DDBJ databases">
        <authorList>
            <person name="Khan S.A."/>
        </authorList>
    </citation>
    <scope>NUCLEOTIDE SEQUENCE [LARGE SCALE GENOMIC DNA]</scope>
    <source>
        <strain evidence="6">DB-1506</strain>
    </source>
</reference>
<evidence type="ECO:0000259" key="4">
    <source>
        <dbReference type="PROSITE" id="PS50893"/>
    </source>
</evidence>
<keyword evidence="2" id="KW-0547">Nucleotide-binding</keyword>
<dbReference type="GO" id="GO:0016887">
    <property type="term" value="F:ATP hydrolysis activity"/>
    <property type="evidence" value="ECO:0007669"/>
    <property type="project" value="InterPro"/>
</dbReference>
<evidence type="ECO:0000256" key="2">
    <source>
        <dbReference type="ARBA" id="ARBA00022741"/>
    </source>
</evidence>
<keyword evidence="1" id="KW-0813">Transport</keyword>
<dbReference type="SUPFAM" id="SSF52540">
    <property type="entry name" value="P-loop containing nucleoside triphosphate hydrolases"/>
    <property type="match status" value="1"/>
</dbReference>
<dbReference type="FunFam" id="3.40.50.300:FF:000425">
    <property type="entry name" value="Probable ABC transporter, ATP-binding subunit"/>
    <property type="match status" value="1"/>
</dbReference>
<comment type="caution">
    <text evidence="5">The sequence shown here is derived from an EMBL/GenBank/DDBJ whole genome shotgun (WGS) entry which is preliminary data.</text>
</comment>
<proteinExistence type="predicted"/>
<dbReference type="InterPro" id="IPR027417">
    <property type="entry name" value="P-loop_NTPase"/>
</dbReference>
<dbReference type="EMBL" id="QLIX01000001">
    <property type="protein sequence ID" value="RAI60912.1"/>
    <property type="molecule type" value="Genomic_DNA"/>
</dbReference>
<dbReference type="PROSITE" id="PS50893">
    <property type="entry name" value="ABC_TRANSPORTER_2"/>
    <property type="match status" value="1"/>
</dbReference>
<protein>
    <submittedName>
        <fullName evidence="5">Sulfate ABC transporter ATP-binding protein</fullName>
    </submittedName>
</protein>
<dbReference type="OrthoDB" id="9802264at2"/>
<dbReference type="InterPro" id="IPR003439">
    <property type="entry name" value="ABC_transporter-like_ATP-bd"/>
</dbReference>
<accession>A0A327MF60</accession>
<dbReference type="Pfam" id="PF00005">
    <property type="entry name" value="ABC_tran"/>
    <property type="match status" value="1"/>
</dbReference>
<dbReference type="GO" id="GO:0005524">
    <property type="term" value="F:ATP binding"/>
    <property type="evidence" value="ECO:0007669"/>
    <property type="project" value="UniProtKB-KW"/>
</dbReference>
<dbReference type="PANTHER" id="PTHR42781:SF4">
    <property type="entry name" value="SPERMIDINE_PUTRESCINE IMPORT ATP-BINDING PROTEIN POTA"/>
    <property type="match status" value="1"/>
</dbReference>
<dbReference type="AlphaFoldDB" id="A0A327MF60"/>
<dbReference type="InterPro" id="IPR017871">
    <property type="entry name" value="ABC_transporter-like_CS"/>
</dbReference>
<keyword evidence="6" id="KW-1185">Reference proteome</keyword>
<name>A0A327MF60_9PROT</name>
<dbReference type="GO" id="GO:0015697">
    <property type="term" value="P:quaternary ammonium group transport"/>
    <property type="evidence" value="ECO:0007669"/>
    <property type="project" value="UniProtKB-ARBA"/>
</dbReference>
<feature type="domain" description="ABC transporter" evidence="4">
    <location>
        <begin position="3"/>
        <end position="237"/>
    </location>
</feature>
<evidence type="ECO:0000256" key="1">
    <source>
        <dbReference type="ARBA" id="ARBA00022448"/>
    </source>
</evidence>
<keyword evidence="3 5" id="KW-0067">ATP-binding</keyword>
<dbReference type="RefSeq" id="WP_111468024.1">
    <property type="nucleotide sequence ID" value="NZ_QLIX01000001.1"/>
</dbReference>
<evidence type="ECO:0000313" key="6">
    <source>
        <dbReference type="Proteomes" id="UP000249065"/>
    </source>
</evidence>
<dbReference type="Proteomes" id="UP000249065">
    <property type="component" value="Unassembled WGS sequence"/>
</dbReference>
<gene>
    <name evidence="5" type="ORF">DOO78_01920</name>
</gene>
<sequence>MTVTVTGLVRRFGAATALDGVSFALAEGEFAALLGPSGSGKSTLLRILAGLEGSEAGEVRIAGRSMAGVPARARNIGVVFQNYALFRHMTIFENVAFGLRVRPRAARPDRAETARRVRELLQLVQIPELERRYPDQVSGGQRQRVALARALAIEPHLLLLDEPFGALDALVRRDVRRWLRGLHDRLGLTTLLVTHDQEEAMELADRVAVMERGRVVQFDPPAALLAAPATPFVAGFIGHAARLEGEVRAGVLRFGSLPLPPLRAALPDGPATAFLRPGAVVAEALAEAPGGAPPAAIELLRVTAEGERRAVLTLGGVTLEARLAPGSEARAARGAPCRLHIAGAQVFGAGGGRAEARPLRAAPVL</sequence>
<dbReference type="InterPro" id="IPR050093">
    <property type="entry name" value="ABC_SmlMolc_Importer"/>
</dbReference>
<dbReference type="PANTHER" id="PTHR42781">
    <property type="entry name" value="SPERMIDINE/PUTRESCINE IMPORT ATP-BINDING PROTEIN POTA"/>
    <property type="match status" value="1"/>
</dbReference>
<evidence type="ECO:0000313" key="5">
    <source>
        <dbReference type="EMBL" id="RAI60912.1"/>
    </source>
</evidence>
<evidence type="ECO:0000256" key="3">
    <source>
        <dbReference type="ARBA" id="ARBA00022840"/>
    </source>
</evidence>
<dbReference type="PROSITE" id="PS00211">
    <property type="entry name" value="ABC_TRANSPORTER_1"/>
    <property type="match status" value="1"/>
</dbReference>
<dbReference type="SMART" id="SM00382">
    <property type="entry name" value="AAA"/>
    <property type="match status" value="1"/>
</dbReference>